<dbReference type="SUPFAM" id="SSF56784">
    <property type="entry name" value="HAD-like"/>
    <property type="match status" value="1"/>
</dbReference>
<dbReference type="OrthoDB" id="9795007at2"/>
<dbReference type="InterPro" id="IPR006439">
    <property type="entry name" value="HAD-SF_hydro_IA"/>
</dbReference>
<organism evidence="1 2">
    <name type="scientific">Rhodococcus triatomae</name>
    <dbReference type="NCBI Taxonomy" id="300028"/>
    <lineage>
        <taxon>Bacteria</taxon>
        <taxon>Bacillati</taxon>
        <taxon>Actinomycetota</taxon>
        <taxon>Actinomycetes</taxon>
        <taxon>Mycobacteriales</taxon>
        <taxon>Nocardiaceae</taxon>
        <taxon>Rhodococcus</taxon>
    </lineage>
</organism>
<name>A0A1G8LD02_9NOCA</name>
<dbReference type="PANTHER" id="PTHR47829:SF1">
    <property type="entry name" value="HAD FAMILY PHOSPHATASE"/>
    <property type="match status" value="1"/>
</dbReference>
<dbReference type="AlphaFoldDB" id="A0A1G8LD02"/>
<dbReference type="InterPro" id="IPR036412">
    <property type="entry name" value="HAD-like_sf"/>
</dbReference>
<protein>
    <submittedName>
        <fullName evidence="1">Putative hydrolase of the HAD superfamily</fullName>
    </submittedName>
</protein>
<dbReference type="EMBL" id="FNDN01000008">
    <property type="protein sequence ID" value="SDI53594.1"/>
    <property type="molecule type" value="Genomic_DNA"/>
</dbReference>
<sequence length="242" mass="26573">MSRILTARTFPHHTGRGRYGTVFVDFGGVLSPPIEDLFLDYERKTGISPAQLKAAMASVANGLGVDVLAPVELGLISEVEWVERMHRWLVPRGVDVSRSEPDFGAQWFAGHQVNTAVRDLVIDLSGKGYRVGILTNNVREWEPYWRRMVDLDDHVDVIVDSYAVGVRKPDPEIFRIAEERIGAAPGTSILVDDLGVNCEAARSAGWGAVRFGDTDQAVADLRELLSVPAQAPGALQVEVTQR</sequence>
<dbReference type="PANTHER" id="PTHR47829">
    <property type="entry name" value="HYDROLASE, PUTATIVE (AFU_ORTHOLOGUE AFUA_1G12880)-RELATED"/>
    <property type="match status" value="1"/>
</dbReference>
<dbReference type="Proteomes" id="UP000183263">
    <property type="component" value="Unassembled WGS sequence"/>
</dbReference>
<reference evidence="1 2" key="1">
    <citation type="submission" date="2016-10" db="EMBL/GenBank/DDBJ databases">
        <authorList>
            <person name="de Groot N.N."/>
        </authorList>
    </citation>
    <scope>NUCLEOTIDE SEQUENCE [LARGE SCALE GENOMIC DNA]</scope>
    <source>
        <strain evidence="1 2">DSM 44892</strain>
    </source>
</reference>
<dbReference type="Gene3D" id="3.40.50.1000">
    <property type="entry name" value="HAD superfamily/HAD-like"/>
    <property type="match status" value="1"/>
</dbReference>
<dbReference type="InterPro" id="IPR052898">
    <property type="entry name" value="ACAD10-like"/>
</dbReference>
<dbReference type="InterPro" id="IPR023214">
    <property type="entry name" value="HAD_sf"/>
</dbReference>
<dbReference type="InterPro" id="IPR023198">
    <property type="entry name" value="PGP-like_dom2"/>
</dbReference>
<evidence type="ECO:0000313" key="1">
    <source>
        <dbReference type="EMBL" id="SDI53594.1"/>
    </source>
</evidence>
<gene>
    <name evidence="1" type="ORF">SAMN05444695_108130</name>
</gene>
<dbReference type="NCBIfam" id="TIGR01549">
    <property type="entry name" value="HAD-SF-IA-v1"/>
    <property type="match status" value="1"/>
</dbReference>
<evidence type="ECO:0000313" key="2">
    <source>
        <dbReference type="Proteomes" id="UP000183263"/>
    </source>
</evidence>
<dbReference type="Gene3D" id="1.10.150.240">
    <property type="entry name" value="Putative phosphatase, domain 2"/>
    <property type="match status" value="1"/>
</dbReference>
<dbReference type="Pfam" id="PF00702">
    <property type="entry name" value="Hydrolase"/>
    <property type="match status" value="1"/>
</dbReference>
<accession>A0A1G8LD02</accession>
<dbReference type="NCBIfam" id="TIGR01509">
    <property type="entry name" value="HAD-SF-IA-v3"/>
    <property type="match status" value="1"/>
</dbReference>
<keyword evidence="2" id="KW-1185">Reference proteome</keyword>
<keyword evidence="1" id="KW-0378">Hydrolase</keyword>
<dbReference type="CDD" id="cd02603">
    <property type="entry name" value="HAD_sEH-N_like"/>
    <property type="match status" value="1"/>
</dbReference>
<dbReference type="GO" id="GO:0016787">
    <property type="term" value="F:hydrolase activity"/>
    <property type="evidence" value="ECO:0007669"/>
    <property type="project" value="UniProtKB-KW"/>
</dbReference>
<dbReference type="RefSeq" id="WP_072738571.1">
    <property type="nucleotide sequence ID" value="NZ_CP048813.1"/>
</dbReference>
<dbReference type="PRINTS" id="PR00413">
    <property type="entry name" value="HADHALOGNASE"/>
</dbReference>
<proteinExistence type="predicted"/>